<organism evidence="2 3">
    <name type="scientific">Armillaria tabescens</name>
    <name type="common">Ringless honey mushroom</name>
    <name type="synonym">Agaricus tabescens</name>
    <dbReference type="NCBI Taxonomy" id="1929756"/>
    <lineage>
        <taxon>Eukaryota</taxon>
        <taxon>Fungi</taxon>
        <taxon>Dikarya</taxon>
        <taxon>Basidiomycota</taxon>
        <taxon>Agaricomycotina</taxon>
        <taxon>Agaricomycetes</taxon>
        <taxon>Agaricomycetidae</taxon>
        <taxon>Agaricales</taxon>
        <taxon>Marasmiineae</taxon>
        <taxon>Physalacriaceae</taxon>
        <taxon>Desarmillaria</taxon>
    </lineage>
</organism>
<sequence>MFLPEPPRFSIELVPWSFRKIRMLSISSISLFPFISRVLVIIAHAAGSCCRSRPVSNDIWNCYTACRSSSGIMNNHRCYSFYMMFSETPMQILCRYLHTSGICKFLYVLCLFFIAPTDP</sequence>
<feature type="transmembrane region" description="Helical" evidence="1">
    <location>
        <begin position="93"/>
        <end position="115"/>
    </location>
</feature>
<dbReference type="GeneID" id="85349747"/>
<keyword evidence="1" id="KW-0812">Transmembrane</keyword>
<reference evidence="2" key="1">
    <citation type="submission" date="2023-06" db="EMBL/GenBank/DDBJ databases">
        <authorList>
            <consortium name="Lawrence Berkeley National Laboratory"/>
            <person name="Ahrendt S."/>
            <person name="Sahu N."/>
            <person name="Indic B."/>
            <person name="Wong-Bajracharya J."/>
            <person name="Merenyi Z."/>
            <person name="Ke H.-M."/>
            <person name="Monk M."/>
            <person name="Kocsube S."/>
            <person name="Drula E."/>
            <person name="Lipzen A."/>
            <person name="Balint B."/>
            <person name="Henrissat B."/>
            <person name="Andreopoulos B."/>
            <person name="Martin F.M."/>
            <person name="Harder C.B."/>
            <person name="Rigling D."/>
            <person name="Ford K.L."/>
            <person name="Foster G.D."/>
            <person name="Pangilinan J."/>
            <person name="Papanicolaou A."/>
            <person name="Barry K."/>
            <person name="LaButti K."/>
            <person name="Viragh M."/>
            <person name="Koriabine M."/>
            <person name="Yan M."/>
            <person name="Riley R."/>
            <person name="Champramary S."/>
            <person name="Plett K.L."/>
            <person name="Tsai I.J."/>
            <person name="Slot J."/>
            <person name="Sipos G."/>
            <person name="Plett J."/>
            <person name="Nagy L.G."/>
            <person name="Grigoriev I.V."/>
        </authorList>
    </citation>
    <scope>NUCLEOTIDE SEQUENCE</scope>
    <source>
        <strain evidence="2">CCBAS 213</strain>
    </source>
</reference>
<comment type="caution">
    <text evidence="2">The sequence shown here is derived from an EMBL/GenBank/DDBJ whole genome shotgun (WGS) entry which is preliminary data.</text>
</comment>
<protein>
    <submittedName>
        <fullName evidence="2">Uncharacterized protein</fullName>
    </submittedName>
</protein>
<name>A0AA39NRV9_ARMTA</name>
<evidence type="ECO:0000313" key="2">
    <source>
        <dbReference type="EMBL" id="KAK0470479.1"/>
    </source>
</evidence>
<keyword evidence="1" id="KW-0472">Membrane</keyword>
<dbReference type="AlphaFoldDB" id="A0AA39NRV9"/>
<dbReference type="Proteomes" id="UP001175211">
    <property type="component" value="Unassembled WGS sequence"/>
</dbReference>
<proteinExistence type="predicted"/>
<accession>A0AA39NRV9</accession>
<dbReference type="RefSeq" id="XP_060340272.1">
    <property type="nucleotide sequence ID" value="XM_060466199.1"/>
</dbReference>
<feature type="transmembrane region" description="Helical" evidence="1">
    <location>
        <begin position="23"/>
        <end position="43"/>
    </location>
</feature>
<evidence type="ECO:0000256" key="1">
    <source>
        <dbReference type="SAM" id="Phobius"/>
    </source>
</evidence>
<gene>
    <name evidence="2" type="ORF">EV420DRAFT_117148</name>
</gene>
<keyword evidence="1" id="KW-1133">Transmembrane helix</keyword>
<dbReference type="EMBL" id="JAUEPS010000001">
    <property type="protein sequence ID" value="KAK0470479.1"/>
    <property type="molecule type" value="Genomic_DNA"/>
</dbReference>
<evidence type="ECO:0000313" key="3">
    <source>
        <dbReference type="Proteomes" id="UP001175211"/>
    </source>
</evidence>
<keyword evidence="3" id="KW-1185">Reference proteome</keyword>